<comment type="caution">
    <text evidence="10">The sequence shown here is derived from an EMBL/GenBank/DDBJ whole genome shotgun (WGS) entry which is preliminary data.</text>
</comment>
<gene>
    <name evidence="10" type="ORF">QR680_001097</name>
</gene>
<dbReference type="GO" id="GO:0042721">
    <property type="term" value="C:TIM22 mitochondrial import inner membrane insertion complex"/>
    <property type="evidence" value="ECO:0007669"/>
    <property type="project" value="UniProtKB-UniRule"/>
</dbReference>
<evidence type="ECO:0000256" key="3">
    <source>
        <dbReference type="ARBA" id="ARBA00022692"/>
    </source>
</evidence>
<keyword evidence="5 9" id="KW-1133">Transmembrane helix</keyword>
<sequence length="225" mass="24378">MSAFSTESRTQRVALEDLFGNPFAKPKNVPAEVSAEAATPKADEFVYTPSLYCTVMDDMLGSKRRPWNPERTPIKPVQMLTLPEMSKEERWISMTMENCAFKSVLAGVLGAGVGVAFGLFTASLDPQMSMMNGDPSKPLTLKQTWVEMSGRMKSYGKNFASIGFLFAGTECILETARAKSDWKNGTYSGAVVGGLLGLRAGIKPAVFGAAGFAAFSTVIDHYMRS</sequence>
<keyword evidence="9" id="KW-0811">Translocation</keyword>
<evidence type="ECO:0000313" key="10">
    <source>
        <dbReference type="EMBL" id="KAK0395070.1"/>
    </source>
</evidence>
<dbReference type="GO" id="GO:0045039">
    <property type="term" value="P:protein insertion into mitochondrial inner membrane"/>
    <property type="evidence" value="ECO:0007669"/>
    <property type="project" value="UniProtKB-UniRule"/>
</dbReference>
<comment type="subunit">
    <text evidence="9">Component of the TIM22 complex.</text>
</comment>
<organism evidence="10 11">
    <name type="scientific">Steinernema hermaphroditum</name>
    <dbReference type="NCBI Taxonomy" id="289476"/>
    <lineage>
        <taxon>Eukaryota</taxon>
        <taxon>Metazoa</taxon>
        <taxon>Ecdysozoa</taxon>
        <taxon>Nematoda</taxon>
        <taxon>Chromadorea</taxon>
        <taxon>Rhabditida</taxon>
        <taxon>Tylenchina</taxon>
        <taxon>Panagrolaimomorpha</taxon>
        <taxon>Strongyloidoidea</taxon>
        <taxon>Steinernematidae</taxon>
        <taxon>Steinernema</taxon>
    </lineage>
</organism>
<reference evidence="10" key="1">
    <citation type="submission" date="2023-06" db="EMBL/GenBank/DDBJ databases">
        <title>Genomic analysis of the entomopathogenic nematode Steinernema hermaphroditum.</title>
        <authorList>
            <person name="Schwarz E.M."/>
            <person name="Heppert J.K."/>
            <person name="Baniya A."/>
            <person name="Schwartz H.T."/>
            <person name="Tan C.-H."/>
            <person name="Antoshechkin I."/>
            <person name="Sternberg P.W."/>
            <person name="Goodrich-Blair H."/>
            <person name="Dillman A.R."/>
        </authorList>
    </citation>
    <scope>NUCLEOTIDE SEQUENCE</scope>
    <source>
        <strain evidence="10">PS9179</strain>
        <tissue evidence="10">Whole animal</tissue>
    </source>
</reference>
<dbReference type="GO" id="GO:0030943">
    <property type="term" value="F:mitochondrion targeting sequence binding"/>
    <property type="evidence" value="ECO:0007669"/>
    <property type="project" value="TreeGrafter"/>
</dbReference>
<proteinExistence type="inferred from homology"/>
<keyword evidence="4 9" id="KW-0999">Mitochondrion inner membrane</keyword>
<comment type="similarity">
    <text evidence="2 9">Belongs to the Tim17/Tim22/Tim23 family.</text>
</comment>
<keyword evidence="9" id="KW-0653">Protein transport</keyword>
<name>A0AA39GWY1_9BILA</name>
<dbReference type="Proteomes" id="UP001175271">
    <property type="component" value="Unassembled WGS sequence"/>
</dbReference>
<dbReference type="InterPro" id="IPR039175">
    <property type="entry name" value="TIM22"/>
</dbReference>
<keyword evidence="7 9" id="KW-0472">Membrane</keyword>
<evidence type="ECO:0000256" key="7">
    <source>
        <dbReference type="ARBA" id="ARBA00023136"/>
    </source>
</evidence>
<comment type="subcellular location">
    <subcellularLocation>
        <location evidence="1 9">Mitochondrion inner membrane</location>
        <topology evidence="1 9">Multi-pass membrane protein</topology>
    </subcellularLocation>
</comment>
<keyword evidence="11" id="KW-1185">Reference proteome</keyword>
<comment type="function">
    <text evidence="8 9">Essential core component of the TIM22 complex, a complex that mediates the import and insertion of multi-pass transmembrane proteins into the mitochondrial inner membrane. In the TIM22 complex, it constitutes the voltage-activated and signal-gated channel. Forms a twin-pore translocase that uses the membrane potential as external driving force in 2 voltage-dependent steps.</text>
</comment>
<evidence type="ECO:0000256" key="8">
    <source>
        <dbReference type="ARBA" id="ARBA00024713"/>
    </source>
</evidence>
<feature type="transmembrane region" description="Helical" evidence="9">
    <location>
        <begin position="205"/>
        <end position="223"/>
    </location>
</feature>
<dbReference type="AlphaFoldDB" id="A0AA39GWY1"/>
<dbReference type="EMBL" id="JAUCMV010000005">
    <property type="protein sequence ID" value="KAK0395070.1"/>
    <property type="molecule type" value="Genomic_DNA"/>
</dbReference>
<dbReference type="Pfam" id="PF02466">
    <property type="entry name" value="Tim17"/>
    <property type="match status" value="1"/>
</dbReference>
<protein>
    <recommendedName>
        <fullName evidence="9">Mitochondrial import inner membrane translocase subunit TIM22</fullName>
    </recommendedName>
</protein>
<feature type="transmembrane region" description="Helical" evidence="9">
    <location>
        <begin position="104"/>
        <end position="124"/>
    </location>
</feature>
<dbReference type="GO" id="GO:0008320">
    <property type="term" value="F:protein transmembrane transporter activity"/>
    <property type="evidence" value="ECO:0007669"/>
    <property type="project" value="UniProtKB-UniRule"/>
</dbReference>
<keyword evidence="3 9" id="KW-0812">Transmembrane</keyword>
<accession>A0AA39GWY1</accession>
<keyword evidence="9" id="KW-0813">Transport</keyword>
<keyword evidence="6 9" id="KW-0496">Mitochondrion</keyword>
<evidence type="ECO:0000256" key="6">
    <source>
        <dbReference type="ARBA" id="ARBA00023128"/>
    </source>
</evidence>
<evidence type="ECO:0000256" key="9">
    <source>
        <dbReference type="RuleBase" id="RU367038"/>
    </source>
</evidence>
<evidence type="ECO:0000256" key="2">
    <source>
        <dbReference type="ARBA" id="ARBA00008444"/>
    </source>
</evidence>
<dbReference type="PANTHER" id="PTHR14110:SF0">
    <property type="entry name" value="MITOCHONDRIAL IMPORT INNER MEMBRANE TRANSLOCASE SUBUNIT TIM22"/>
    <property type="match status" value="1"/>
</dbReference>
<dbReference type="PANTHER" id="PTHR14110">
    <property type="entry name" value="MITOCHONDRIAL IMPORT INNER MEMBRANE TRANSLOCASE SUBUNIT TIM22"/>
    <property type="match status" value="1"/>
</dbReference>
<evidence type="ECO:0000256" key="4">
    <source>
        <dbReference type="ARBA" id="ARBA00022792"/>
    </source>
</evidence>
<evidence type="ECO:0000256" key="1">
    <source>
        <dbReference type="ARBA" id="ARBA00004448"/>
    </source>
</evidence>
<evidence type="ECO:0000313" key="11">
    <source>
        <dbReference type="Proteomes" id="UP001175271"/>
    </source>
</evidence>
<evidence type="ECO:0000256" key="5">
    <source>
        <dbReference type="ARBA" id="ARBA00022989"/>
    </source>
</evidence>